<keyword evidence="12" id="KW-0460">Magnesium</keyword>
<evidence type="ECO:0000256" key="15">
    <source>
        <dbReference type="ARBA" id="ARBA00023136"/>
    </source>
</evidence>
<evidence type="ECO:0000256" key="18">
    <source>
        <dbReference type="ARBA" id="ARBA00029893"/>
    </source>
</evidence>
<evidence type="ECO:0000313" key="19">
    <source>
        <dbReference type="EMBL" id="OLL25683.1"/>
    </source>
</evidence>
<comment type="pathway">
    <text evidence="4">Lipid metabolism.</text>
</comment>
<dbReference type="Pfam" id="PF09139">
    <property type="entry name" value="Tam41_Mmp37"/>
    <property type="match status" value="1"/>
</dbReference>
<evidence type="ECO:0000256" key="11">
    <source>
        <dbReference type="ARBA" id="ARBA00022792"/>
    </source>
</evidence>
<evidence type="ECO:0000313" key="20">
    <source>
        <dbReference type="Proteomes" id="UP000186594"/>
    </source>
</evidence>
<dbReference type="PANTHER" id="PTHR13619:SF0">
    <property type="entry name" value="PHOSPHATIDATE CYTIDYLYLTRANSFERASE, MITOCHONDRIAL"/>
    <property type="match status" value="1"/>
</dbReference>
<proteinExistence type="inferred from homology"/>
<keyword evidence="20" id="KW-1185">Reference proteome</keyword>
<comment type="pathway">
    <text evidence="3">Phospholipid metabolism; CDP-diacylglycerol biosynthesis; CDP-diacylglycerol from sn-glycerol 3-phosphate: step 3/3.</text>
</comment>
<reference evidence="19 20" key="1">
    <citation type="submission" date="2016-04" db="EMBL/GenBank/DDBJ databases">
        <title>Evolutionary innovation and constraint leading to complex multicellularity in the Ascomycota.</title>
        <authorList>
            <person name="Cisse O."/>
            <person name="Nguyen A."/>
            <person name="Hewitt D.A."/>
            <person name="Jedd G."/>
            <person name="Stajich J.E."/>
        </authorList>
    </citation>
    <scope>NUCLEOTIDE SEQUENCE [LARGE SCALE GENOMIC DNA]</scope>
    <source>
        <strain evidence="19 20">DAH-3</strain>
    </source>
</reference>
<dbReference type="GO" id="GO:0032049">
    <property type="term" value="P:cardiolipin biosynthetic process"/>
    <property type="evidence" value="ECO:0007669"/>
    <property type="project" value="InterPro"/>
</dbReference>
<dbReference type="AlphaFoldDB" id="A0A1U7LSX2"/>
<keyword evidence="13" id="KW-0443">Lipid metabolism</keyword>
<keyword evidence="14" id="KW-0496">Mitochondrion</keyword>
<feature type="non-terminal residue" evidence="19">
    <location>
        <position position="1"/>
    </location>
</feature>
<protein>
    <recommendedName>
        <fullName evidence="7">Phosphatidate cytidylyltransferase, mitochondrial</fullName>
        <ecNumber evidence="6">2.7.7.41</ecNumber>
    </recommendedName>
    <alternativeName>
        <fullName evidence="18">CDP-diacylglycerol synthase</fullName>
    </alternativeName>
</protein>
<keyword evidence="9 19" id="KW-0808">Transferase</keyword>
<dbReference type="PANTHER" id="PTHR13619">
    <property type="entry name" value="PHOSPHATIDATE CYTIDYLYLTRANSFERASE, MITOCHONDRIAL"/>
    <property type="match status" value="1"/>
</dbReference>
<comment type="cofactor">
    <cofactor evidence="1">
        <name>Mg(2+)</name>
        <dbReference type="ChEBI" id="CHEBI:18420"/>
    </cofactor>
</comment>
<evidence type="ECO:0000256" key="3">
    <source>
        <dbReference type="ARBA" id="ARBA00005119"/>
    </source>
</evidence>
<comment type="caution">
    <text evidence="19">The sequence shown here is derived from an EMBL/GenBank/DDBJ whole genome shotgun (WGS) entry which is preliminary data.</text>
</comment>
<name>A0A1U7LSX2_NEOID</name>
<keyword evidence="8" id="KW-0444">Lipid biosynthesis</keyword>
<keyword evidence="17" id="KW-1208">Phospholipid metabolism</keyword>
<accession>A0A1U7LSX2</accession>
<evidence type="ECO:0000256" key="16">
    <source>
        <dbReference type="ARBA" id="ARBA00023209"/>
    </source>
</evidence>
<evidence type="ECO:0000256" key="17">
    <source>
        <dbReference type="ARBA" id="ARBA00023264"/>
    </source>
</evidence>
<evidence type="ECO:0000256" key="7">
    <source>
        <dbReference type="ARBA" id="ARBA00018337"/>
    </source>
</evidence>
<dbReference type="STRING" id="1198029.A0A1U7LSX2"/>
<keyword evidence="15" id="KW-0472">Membrane</keyword>
<evidence type="ECO:0000256" key="5">
    <source>
        <dbReference type="ARBA" id="ARBA00005458"/>
    </source>
</evidence>
<organism evidence="19 20">
    <name type="scientific">Neolecta irregularis (strain DAH-3)</name>
    <dbReference type="NCBI Taxonomy" id="1198029"/>
    <lineage>
        <taxon>Eukaryota</taxon>
        <taxon>Fungi</taxon>
        <taxon>Dikarya</taxon>
        <taxon>Ascomycota</taxon>
        <taxon>Taphrinomycotina</taxon>
        <taxon>Neolectales</taxon>
        <taxon>Neolectaceae</taxon>
        <taxon>Neolecta</taxon>
    </lineage>
</organism>
<sequence length="589" mass="66531">LLLPSSSLLPLYPPPPSLLHPPWLVSISLLSISCSLPPPSISHTLPRPTASLTNIPTIPVLFFSLNPSFHPTIYSPYSLQLPLRAFLASPPHLSTSYPYIAAANHVHLPLIKYIITYIYSNHIHHHMHLLYSFTSIYALSQSPSLAYTSPYITPSAYTSAYIIPQYIHFSIHHPPMLHAPLPPSISSLRKVIFSPSRLLFPQPRFSSTNLPPANWDYDSDSSISDIQKFSQLPPNLGYNQHILLENQEFKEELRLIVRQFNAPIRYAYAYGSAVFKQKGYKHTEPPVIDFIFAVSHAQHWHSLNLTQFPRHYSGLGKLGSGAVSFVQDRLGAGVYFNPYVQINGMTIKYGVVSLDRLVDDLLHWDTLYLAGRMHKPIKILRDEPRVRLANHINLISALRVALLLLPENFEERMLFRTIAGLSYMGDPRMWLPAENPNKVENIIAKQLLNFRRLYNPLIDTLPNISYVSPLLANDTEGRTILSQNFDPVPRGNIVRRLPKSFRDRLYYAYQRKFDGAVDPAANPESPRIGTVFDQRIANDPDLPLQVSKTVKATVSLPSTVQSIKGLVTAGTRKSCLYLGEKIKKWRGSG</sequence>
<evidence type="ECO:0000256" key="6">
    <source>
        <dbReference type="ARBA" id="ARBA00012487"/>
    </source>
</evidence>
<dbReference type="GO" id="GO:0004605">
    <property type="term" value="F:phosphatidate cytidylyltransferase activity"/>
    <property type="evidence" value="ECO:0007669"/>
    <property type="project" value="UniProtKB-EC"/>
</dbReference>
<evidence type="ECO:0000256" key="2">
    <source>
        <dbReference type="ARBA" id="ARBA00004443"/>
    </source>
</evidence>
<keyword evidence="11" id="KW-0999">Mitochondrion inner membrane</keyword>
<dbReference type="EC" id="2.7.7.41" evidence="6"/>
<dbReference type="OrthoDB" id="341477at2759"/>
<dbReference type="EMBL" id="LXFE01000332">
    <property type="protein sequence ID" value="OLL25683.1"/>
    <property type="molecule type" value="Genomic_DNA"/>
</dbReference>
<dbReference type="GO" id="GO:0016024">
    <property type="term" value="P:CDP-diacylglycerol biosynthetic process"/>
    <property type="evidence" value="ECO:0007669"/>
    <property type="project" value="UniProtKB-UniPathway"/>
</dbReference>
<keyword evidence="10 19" id="KW-0548">Nucleotidyltransferase</keyword>
<gene>
    <name evidence="19" type="ORF">NEOLI_000866</name>
</gene>
<evidence type="ECO:0000256" key="13">
    <source>
        <dbReference type="ARBA" id="ARBA00023098"/>
    </source>
</evidence>
<evidence type="ECO:0000256" key="8">
    <source>
        <dbReference type="ARBA" id="ARBA00022516"/>
    </source>
</evidence>
<evidence type="ECO:0000256" key="14">
    <source>
        <dbReference type="ARBA" id="ARBA00023128"/>
    </source>
</evidence>
<dbReference type="UniPathway" id="UPA00557">
    <property type="reaction ID" value="UER00614"/>
</dbReference>
<evidence type="ECO:0000256" key="12">
    <source>
        <dbReference type="ARBA" id="ARBA00022842"/>
    </source>
</evidence>
<evidence type="ECO:0000256" key="1">
    <source>
        <dbReference type="ARBA" id="ARBA00001946"/>
    </source>
</evidence>
<dbReference type="Proteomes" id="UP000186594">
    <property type="component" value="Unassembled WGS sequence"/>
</dbReference>
<comment type="subcellular location">
    <subcellularLocation>
        <location evidence="2">Mitochondrion inner membrane</location>
        <topology evidence="2">Peripheral membrane protein</topology>
        <orientation evidence="2">Matrix side</orientation>
    </subcellularLocation>
</comment>
<keyword evidence="16" id="KW-0594">Phospholipid biosynthesis</keyword>
<dbReference type="GO" id="GO:0005743">
    <property type="term" value="C:mitochondrial inner membrane"/>
    <property type="evidence" value="ECO:0007669"/>
    <property type="project" value="UniProtKB-SubCell"/>
</dbReference>
<evidence type="ECO:0000256" key="10">
    <source>
        <dbReference type="ARBA" id="ARBA00022695"/>
    </source>
</evidence>
<dbReference type="InterPro" id="IPR015222">
    <property type="entry name" value="Tam41"/>
</dbReference>
<evidence type="ECO:0000256" key="9">
    <source>
        <dbReference type="ARBA" id="ARBA00022679"/>
    </source>
</evidence>
<comment type="similarity">
    <text evidence="5">Belongs to the TAM41 family.</text>
</comment>
<evidence type="ECO:0000256" key="4">
    <source>
        <dbReference type="ARBA" id="ARBA00005189"/>
    </source>
</evidence>